<dbReference type="InterPro" id="IPR021219">
    <property type="entry name" value="DUF2703"/>
</dbReference>
<dbReference type="Proteomes" id="UP000176409">
    <property type="component" value="Unassembled WGS sequence"/>
</dbReference>
<reference evidence="1 2" key="1">
    <citation type="journal article" date="2016" name="Nat. Commun.">
        <title>Thousands of microbial genomes shed light on interconnected biogeochemical processes in an aquifer system.</title>
        <authorList>
            <person name="Anantharaman K."/>
            <person name="Brown C.T."/>
            <person name="Hug L.A."/>
            <person name="Sharon I."/>
            <person name="Castelle C.J."/>
            <person name="Probst A.J."/>
            <person name="Thomas B.C."/>
            <person name="Singh A."/>
            <person name="Wilkins M.J."/>
            <person name="Karaoz U."/>
            <person name="Brodie E.L."/>
            <person name="Williams K.H."/>
            <person name="Hubbard S.S."/>
            <person name="Banfield J.F."/>
        </authorList>
    </citation>
    <scope>NUCLEOTIDE SEQUENCE [LARGE SCALE GENOMIC DNA]</scope>
</reference>
<dbReference type="EMBL" id="MFJZ01000049">
    <property type="protein sequence ID" value="OGG29324.1"/>
    <property type="molecule type" value="Genomic_DNA"/>
</dbReference>
<dbReference type="STRING" id="1798396.A2973_04375"/>
<name>A0A1F6AXA4_9BACT</name>
<evidence type="ECO:0000313" key="1">
    <source>
        <dbReference type="EMBL" id="OGG29324.1"/>
    </source>
</evidence>
<comment type="caution">
    <text evidence="1">The sequence shown here is derived from an EMBL/GenBank/DDBJ whole genome shotgun (WGS) entry which is preliminary data.</text>
</comment>
<protein>
    <recommendedName>
        <fullName evidence="3">Molybdenum cofactor biosysynthesis protein</fullName>
    </recommendedName>
</protein>
<evidence type="ECO:0008006" key="3">
    <source>
        <dbReference type="Google" id="ProtNLM"/>
    </source>
</evidence>
<dbReference type="AlphaFoldDB" id="A0A1F6AXA4"/>
<sequence>MKILTVIWKHYDKDGETCNRCGKTGENVRQMTAELKQELFEKGIDLVYREKKLSKEHIDESNTILLNSVPLERYLPQTSVRHTSCDSCSCLAGVDVSCRAVVHKGTIHEDVPREFLVKAIRQAVRGIVK</sequence>
<proteinExistence type="predicted"/>
<gene>
    <name evidence="1" type="ORF">A2973_04375</name>
</gene>
<organism evidence="1 2">
    <name type="scientific">Candidatus Gottesmanbacteria bacterium RIFCSPLOWO2_01_FULL_49_10</name>
    <dbReference type="NCBI Taxonomy" id="1798396"/>
    <lineage>
        <taxon>Bacteria</taxon>
        <taxon>Candidatus Gottesmaniibacteriota</taxon>
    </lineage>
</organism>
<dbReference type="Pfam" id="PF10865">
    <property type="entry name" value="DUF2703"/>
    <property type="match status" value="1"/>
</dbReference>
<accession>A0A1F6AXA4</accession>
<evidence type="ECO:0000313" key="2">
    <source>
        <dbReference type="Proteomes" id="UP000176409"/>
    </source>
</evidence>